<keyword evidence="2" id="KW-1185">Reference proteome</keyword>
<reference evidence="1 2" key="1">
    <citation type="journal article" date="2010" name="J. Bacteriol.">
        <title>Genome sequences of Pelagibaca bermudensis HTCC2601T and Maritimibacter alkaliphilus HTCC2654T, the type strains of two marine Roseobacter genera.</title>
        <authorList>
            <person name="Thrash J.C."/>
            <person name="Cho J.C."/>
            <person name="Ferriera S."/>
            <person name="Johnson J."/>
            <person name="Vergin K.L."/>
            <person name="Giovannoni S.J."/>
        </authorList>
    </citation>
    <scope>NUCLEOTIDE SEQUENCE [LARGE SCALE GENOMIC DNA]</scope>
    <source>
        <strain evidence="2">DSM 26914 / JCM 13377 / KCTC 12554 / HTCC2601</strain>
    </source>
</reference>
<dbReference type="STRING" id="314265.R2601_13234"/>
<evidence type="ECO:0000313" key="1">
    <source>
        <dbReference type="EMBL" id="EAU46787.1"/>
    </source>
</evidence>
<comment type="caution">
    <text evidence="1">The sequence shown here is derived from an EMBL/GenBank/DDBJ whole genome shotgun (WGS) entry which is preliminary data.</text>
</comment>
<sequence length="183" mass="18500">MLAGCVPTSGSAPLPSATLAGGEIVVAGPRGYCIDPVTLSRGTSRSFAVLASCNILSGGEEGIFVEPMMVTITVGPRLQSPAIPAPEALAAEAGQPFVSGSARDGLTTALLAGGGGEVLDDGDPRYWRGAFVENGHLIGLALYAPEGSRLVGRDGAEMLSRVHRQIMRLSPELASASSAAAPS</sequence>
<dbReference type="AlphaFoldDB" id="Q0FRR7"/>
<name>Q0FRR7_SALBH</name>
<proteinExistence type="predicted"/>
<dbReference type="HOGENOM" id="CLU_088553_0_0_5"/>
<protein>
    <submittedName>
        <fullName evidence="1">Uncharacterized protein</fullName>
    </submittedName>
</protein>
<evidence type="ECO:0000313" key="2">
    <source>
        <dbReference type="Proteomes" id="UP000006230"/>
    </source>
</evidence>
<gene>
    <name evidence="1" type="ORF">R2601_13234</name>
</gene>
<dbReference type="EMBL" id="AATQ01000011">
    <property type="protein sequence ID" value="EAU46787.1"/>
    <property type="molecule type" value="Genomic_DNA"/>
</dbReference>
<accession>Q0FRR7</accession>
<dbReference type="Proteomes" id="UP000006230">
    <property type="component" value="Unassembled WGS sequence"/>
</dbReference>
<dbReference type="eggNOG" id="ENOG5032GJ1">
    <property type="taxonomic scope" value="Bacteria"/>
</dbReference>
<organism evidence="1 2">
    <name type="scientific">Salipiger bermudensis (strain DSM 26914 / JCM 13377 / KCTC 12554 / HTCC2601)</name>
    <name type="common">Pelagibaca bermudensis</name>
    <dbReference type="NCBI Taxonomy" id="314265"/>
    <lineage>
        <taxon>Bacteria</taxon>
        <taxon>Pseudomonadati</taxon>
        <taxon>Pseudomonadota</taxon>
        <taxon>Alphaproteobacteria</taxon>
        <taxon>Rhodobacterales</taxon>
        <taxon>Roseobacteraceae</taxon>
        <taxon>Salipiger</taxon>
    </lineage>
</organism>